<keyword evidence="6" id="KW-0418">Kinase</keyword>
<keyword evidence="13" id="KW-1185">Reference proteome</keyword>
<dbReference type="SMART" id="SM00388">
    <property type="entry name" value="HisKA"/>
    <property type="match status" value="1"/>
</dbReference>
<dbReference type="PRINTS" id="PR00344">
    <property type="entry name" value="BCTRLSENSOR"/>
</dbReference>
<gene>
    <name evidence="12" type="ORF">AAV94_04870</name>
</gene>
<proteinExistence type="predicted"/>
<feature type="domain" description="PAS" evidence="11">
    <location>
        <begin position="91"/>
        <end position="146"/>
    </location>
</feature>
<dbReference type="SMART" id="SM00387">
    <property type="entry name" value="HATPase_c"/>
    <property type="match status" value="1"/>
</dbReference>
<dbReference type="EMBL" id="LBNQ01000019">
    <property type="protein sequence ID" value="KKW68439.1"/>
    <property type="molecule type" value="Genomic_DNA"/>
</dbReference>
<dbReference type="FunFam" id="3.30.565.10:FF:000006">
    <property type="entry name" value="Sensor histidine kinase WalK"/>
    <property type="match status" value="1"/>
</dbReference>
<dbReference type="EC" id="2.7.13.3" evidence="3"/>
<evidence type="ECO:0000256" key="7">
    <source>
        <dbReference type="ARBA" id="ARBA00023012"/>
    </source>
</evidence>
<dbReference type="InterPro" id="IPR004358">
    <property type="entry name" value="Sig_transdc_His_kin-like_C"/>
</dbReference>
<dbReference type="InterPro" id="IPR036890">
    <property type="entry name" value="HATPase_C_sf"/>
</dbReference>
<evidence type="ECO:0000256" key="6">
    <source>
        <dbReference type="ARBA" id="ARBA00022777"/>
    </source>
</evidence>
<evidence type="ECO:0000313" key="12">
    <source>
        <dbReference type="EMBL" id="KKW68439.1"/>
    </source>
</evidence>
<evidence type="ECO:0000256" key="2">
    <source>
        <dbReference type="ARBA" id="ARBA00004429"/>
    </source>
</evidence>
<evidence type="ECO:0000313" key="13">
    <source>
        <dbReference type="Proteomes" id="UP000050580"/>
    </source>
</evidence>
<comment type="subcellular location">
    <subcellularLocation>
        <location evidence="2">Cell inner membrane</location>
        <topology evidence="2">Multi-pass membrane protein</topology>
    </subcellularLocation>
</comment>
<protein>
    <recommendedName>
        <fullName evidence="3">histidine kinase</fullName>
        <ecNumber evidence="3">2.7.13.3</ecNumber>
    </recommendedName>
</protein>
<dbReference type="PANTHER" id="PTHR45453">
    <property type="entry name" value="PHOSPHATE REGULON SENSOR PROTEIN PHOR"/>
    <property type="match status" value="1"/>
</dbReference>
<dbReference type="Gene3D" id="1.10.287.130">
    <property type="match status" value="1"/>
</dbReference>
<feature type="domain" description="Histidine kinase" evidence="10">
    <location>
        <begin position="213"/>
        <end position="484"/>
    </location>
</feature>
<dbReference type="GO" id="GO:0004721">
    <property type="term" value="F:phosphoprotein phosphatase activity"/>
    <property type="evidence" value="ECO:0007669"/>
    <property type="project" value="TreeGrafter"/>
</dbReference>
<dbReference type="FunFam" id="1.10.287.130:FF:000001">
    <property type="entry name" value="Two-component sensor histidine kinase"/>
    <property type="match status" value="1"/>
</dbReference>
<dbReference type="InterPro" id="IPR005467">
    <property type="entry name" value="His_kinase_dom"/>
</dbReference>
<dbReference type="InterPro" id="IPR000014">
    <property type="entry name" value="PAS"/>
</dbReference>
<dbReference type="STRING" id="1610491.AAV94_04870"/>
<evidence type="ECO:0000256" key="3">
    <source>
        <dbReference type="ARBA" id="ARBA00012438"/>
    </source>
</evidence>
<dbReference type="PATRIC" id="fig|1610491.3.peg.1038"/>
<evidence type="ECO:0000256" key="8">
    <source>
        <dbReference type="ARBA" id="ARBA00023136"/>
    </source>
</evidence>
<dbReference type="CDD" id="cd00082">
    <property type="entry name" value="HisKA"/>
    <property type="match status" value="1"/>
</dbReference>
<dbReference type="GO" id="GO:0016036">
    <property type="term" value="P:cellular response to phosphate starvation"/>
    <property type="evidence" value="ECO:0007669"/>
    <property type="project" value="TreeGrafter"/>
</dbReference>
<name>A0A0U1Q0Z9_9BURK</name>
<evidence type="ECO:0000256" key="5">
    <source>
        <dbReference type="ARBA" id="ARBA00022679"/>
    </source>
</evidence>
<organism evidence="12 13">
    <name type="scientific">Lampropedia cohaerens</name>
    <dbReference type="NCBI Taxonomy" id="1610491"/>
    <lineage>
        <taxon>Bacteria</taxon>
        <taxon>Pseudomonadati</taxon>
        <taxon>Pseudomonadota</taxon>
        <taxon>Betaproteobacteria</taxon>
        <taxon>Burkholderiales</taxon>
        <taxon>Comamonadaceae</taxon>
        <taxon>Lampropedia</taxon>
    </lineage>
</organism>
<evidence type="ECO:0000256" key="9">
    <source>
        <dbReference type="SAM" id="Phobius"/>
    </source>
</evidence>
<dbReference type="SUPFAM" id="SSF55785">
    <property type="entry name" value="PYP-like sensor domain (PAS domain)"/>
    <property type="match status" value="1"/>
</dbReference>
<dbReference type="SUPFAM" id="SSF55874">
    <property type="entry name" value="ATPase domain of HSP90 chaperone/DNA topoisomerase II/histidine kinase"/>
    <property type="match status" value="1"/>
</dbReference>
<dbReference type="InterPro" id="IPR003661">
    <property type="entry name" value="HisK_dim/P_dom"/>
</dbReference>
<evidence type="ECO:0000256" key="4">
    <source>
        <dbReference type="ARBA" id="ARBA00022553"/>
    </source>
</evidence>
<reference evidence="12 13" key="1">
    <citation type="submission" date="2015-05" db="EMBL/GenBank/DDBJ databases">
        <title>Draft genome sequence of Lampropedia sp. CT6, isolated from the microbial mat of a hot water spring, located at Manikaran, India.</title>
        <authorList>
            <person name="Tripathi C."/>
            <person name="Rani P."/>
            <person name="Mahato N.K."/>
            <person name="Lal R."/>
        </authorList>
    </citation>
    <scope>NUCLEOTIDE SEQUENCE [LARGE SCALE GENOMIC DNA]</scope>
    <source>
        <strain evidence="12 13">CT6</strain>
    </source>
</reference>
<evidence type="ECO:0000259" key="10">
    <source>
        <dbReference type="PROSITE" id="PS50109"/>
    </source>
</evidence>
<dbReference type="RefSeq" id="WP_046741206.1">
    <property type="nucleotide sequence ID" value="NZ_LBNQ01000019.1"/>
</dbReference>
<dbReference type="Gene3D" id="3.30.450.20">
    <property type="entry name" value="PAS domain"/>
    <property type="match status" value="1"/>
</dbReference>
<evidence type="ECO:0000259" key="11">
    <source>
        <dbReference type="PROSITE" id="PS50112"/>
    </source>
</evidence>
<feature type="transmembrane region" description="Helical" evidence="9">
    <location>
        <begin position="24"/>
        <end position="44"/>
    </location>
</feature>
<dbReference type="Pfam" id="PF00512">
    <property type="entry name" value="HisKA"/>
    <property type="match status" value="1"/>
</dbReference>
<keyword evidence="5" id="KW-0808">Transferase</keyword>
<keyword evidence="4" id="KW-0597">Phosphoprotein</keyword>
<dbReference type="GO" id="GO:0000155">
    <property type="term" value="F:phosphorelay sensor kinase activity"/>
    <property type="evidence" value="ECO:0007669"/>
    <property type="project" value="InterPro"/>
</dbReference>
<dbReference type="PROSITE" id="PS50112">
    <property type="entry name" value="PAS"/>
    <property type="match status" value="1"/>
</dbReference>
<dbReference type="SUPFAM" id="SSF47384">
    <property type="entry name" value="Homodimeric domain of signal transducing histidine kinase"/>
    <property type="match status" value="1"/>
</dbReference>
<keyword evidence="9" id="KW-1133">Transmembrane helix</keyword>
<dbReference type="SMART" id="SM00091">
    <property type="entry name" value="PAS"/>
    <property type="match status" value="1"/>
</dbReference>
<dbReference type="Pfam" id="PF02518">
    <property type="entry name" value="HATPase_c"/>
    <property type="match status" value="1"/>
</dbReference>
<sequence>MAWLGFLVLQVAGALLALWLGGQWWHALLGALISLWLGFFYVSWQNARFYQWAKDEGQAPQRFYGWWANLQYFWRKQQRKHSFREERQQRHLQELRMAIQASPNGVLLLDHDWSIEWLNNTAGEHLGLDIDRDIGQNLLTLVRDPEFASYCAVGDFRETLEMDGRSAVAGASMGRRRLAVQLFEYGEDKRLMLSRDITQIQHTEAMRRDFIANVSHEIRTPLTIFSGYIETLQTLPLQDEERDLYYRRMQQQAQRMQLLVADLLTLSALEGSPLPNLSEYIEVAQLLRLCQEEALALSTSLAQGALAPMHAITLHYVDERGQRWLLDGRSRTAQPVAGDSVEMSQVLADDVQKTSPDGAQPWPANMGRLAGSEKEIQSAFFNLITNAVRYTPAGGAIALVWHWHPDGGASFAVRDTGPGIAAEHLPRLTERFYRVDRSRSRGTGGTGLGLAIVKHVVQRHGGHLHVESQVGKGSQFRIELPAARMVTPVAVVAAEQERARRERMLAA</sequence>
<dbReference type="Pfam" id="PF13188">
    <property type="entry name" value="PAS_8"/>
    <property type="match status" value="1"/>
</dbReference>
<dbReference type="AlphaFoldDB" id="A0A0U1Q0Z9"/>
<keyword evidence="9" id="KW-0812">Transmembrane</keyword>
<dbReference type="InterPro" id="IPR003594">
    <property type="entry name" value="HATPase_dom"/>
</dbReference>
<dbReference type="GO" id="GO:0005886">
    <property type="term" value="C:plasma membrane"/>
    <property type="evidence" value="ECO:0007669"/>
    <property type="project" value="UniProtKB-SubCell"/>
</dbReference>
<dbReference type="InterPro" id="IPR050351">
    <property type="entry name" value="BphY/WalK/GraS-like"/>
</dbReference>
<comment type="caution">
    <text evidence="12">The sequence shown here is derived from an EMBL/GenBank/DDBJ whole genome shotgun (WGS) entry which is preliminary data.</text>
</comment>
<accession>A0A0U1Q0Z9</accession>
<dbReference type="PANTHER" id="PTHR45453:SF1">
    <property type="entry name" value="PHOSPHATE REGULON SENSOR PROTEIN PHOR"/>
    <property type="match status" value="1"/>
</dbReference>
<dbReference type="PROSITE" id="PS50109">
    <property type="entry name" value="HIS_KIN"/>
    <property type="match status" value="1"/>
</dbReference>
<comment type="catalytic activity">
    <reaction evidence="1">
        <text>ATP + protein L-histidine = ADP + protein N-phospho-L-histidine.</text>
        <dbReference type="EC" id="2.7.13.3"/>
    </reaction>
</comment>
<keyword evidence="8 9" id="KW-0472">Membrane</keyword>
<dbReference type="Gene3D" id="3.30.565.10">
    <property type="entry name" value="Histidine kinase-like ATPase, C-terminal domain"/>
    <property type="match status" value="1"/>
</dbReference>
<keyword evidence="7" id="KW-0902">Two-component regulatory system</keyword>
<dbReference type="InterPro" id="IPR036097">
    <property type="entry name" value="HisK_dim/P_sf"/>
</dbReference>
<dbReference type="InterPro" id="IPR035965">
    <property type="entry name" value="PAS-like_dom_sf"/>
</dbReference>
<dbReference type="Proteomes" id="UP000050580">
    <property type="component" value="Unassembled WGS sequence"/>
</dbReference>
<evidence type="ECO:0000256" key="1">
    <source>
        <dbReference type="ARBA" id="ARBA00000085"/>
    </source>
</evidence>